<gene>
    <name evidence="4" type="ORF">AW14_12895</name>
</gene>
<proteinExistence type="predicted"/>
<keyword evidence="5" id="KW-1185">Reference proteome</keyword>
<dbReference type="AlphaFoldDB" id="A0A0C5WNE6"/>
<keyword evidence="1 4" id="KW-0413">Isomerase</keyword>
<dbReference type="HOGENOM" id="CLU_1352967_0_0_10"/>
<accession>A0A0C5WNE6</accession>
<dbReference type="RefSeq" id="WP_052647505.1">
    <property type="nucleotide sequence ID" value="NZ_CP007202.1"/>
</dbReference>
<dbReference type="GO" id="GO:0003755">
    <property type="term" value="F:peptidyl-prolyl cis-trans isomerase activity"/>
    <property type="evidence" value="ECO:0007669"/>
    <property type="project" value="UniProtKB-KW"/>
</dbReference>
<protein>
    <submittedName>
        <fullName evidence="4">Peptidylprolyl isomerase</fullName>
    </submittedName>
</protein>
<evidence type="ECO:0000313" key="4">
    <source>
        <dbReference type="EMBL" id="AJR04415.1"/>
    </source>
</evidence>
<dbReference type="InterPro" id="IPR046357">
    <property type="entry name" value="PPIase_dom_sf"/>
</dbReference>
<feature type="chain" id="PRO_5002191924" evidence="2">
    <location>
        <begin position="24"/>
        <end position="211"/>
    </location>
</feature>
<dbReference type="InterPro" id="IPR000297">
    <property type="entry name" value="PPIase_PpiC"/>
</dbReference>
<organism evidence="4 5">
    <name type="scientific">Siansivirga zeaxanthinifaciens CC-SAMT-1</name>
    <dbReference type="NCBI Taxonomy" id="1454006"/>
    <lineage>
        <taxon>Bacteria</taxon>
        <taxon>Pseudomonadati</taxon>
        <taxon>Bacteroidota</taxon>
        <taxon>Flavobacteriia</taxon>
        <taxon>Flavobacteriales</taxon>
        <taxon>Flavobacteriaceae</taxon>
        <taxon>Siansivirga</taxon>
    </lineage>
</organism>
<name>A0A0C5WNE6_9FLAO</name>
<keyword evidence="1" id="KW-0697">Rotamase</keyword>
<reference evidence="4 5" key="1">
    <citation type="submission" date="2014-02" db="EMBL/GenBank/DDBJ databases">
        <authorList>
            <person name="Young C.-C."/>
            <person name="Hameed A."/>
            <person name="Huang H.-C."/>
            <person name="Shahina M."/>
        </authorList>
    </citation>
    <scope>NUCLEOTIDE SEQUENCE [LARGE SCALE GENOMIC DNA]</scope>
    <source>
        <strain evidence="4 5">CC-SAMT-1</strain>
    </source>
</reference>
<dbReference type="EMBL" id="CP007202">
    <property type="protein sequence ID" value="AJR04415.1"/>
    <property type="molecule type" value="Genomic_DNA"/>
</dbReference>
<evidence type="ECO:0000313" key="5">
    <source>
        <dbReference type="Proteomes" id="UP000032229"/>
    </source>
</evidence>
<sequence length="211" mass="24402">MIKNLLFMSFLLMSVYGTTQNNAETDLVAIETEEQAETFLASKKDKKNKIIVFNEEKHKSILAKELFKLSKGGVKTNRNDYEKTHYKVIDKKETPYYRVSYIYLDGNKLNLQEINSLRKTILMKYQDGAPFDFLAKQYAMYESGKKGGDSGWFKAGDHSFDFENDITNGAYNNEEIFSLDIPETNSYYVILNSYKPKNISEIKVLKIVETL</sequence>
<dbReference type="Pfam" id="PF13616">
    <property type="entry name" value="Rotamase_3"/>
    <property type="match status" value="1"/>
</dbReference>
<feature type="signal peptide" evidence="2">
    <location>
        <begin position="1"/>
        <end position="23"/>
    </location>
</feature>
<dbReference type="SUPFAM" id="SSF54534">
    <property type="entry name" value="FKBP-like"/>
    <property type="match status" value="1"/>
</dbReference>
<dbReference type="Gene3D" id="3.10.50.40">
    <property type="match status" value="1"/>
</dbReference>
<dbReference type="Proteomes" id="UP000032229">
    <property type="component" value="Chromosome"/>
</dbReference>
<evidence type="ECO:0000259" key="3">
    <source>
        <dbReference type="PROSITE" id="PS50198"/>
    </source>
</evidence>
<keyword evidence="2" id="KW-0732">Signal</keyword>
<evidence type="ECO:0000256" key="2">
    <source>
        <dbReference type="SAM" id="SignalP"/>
    </source>
</evidence>
<dbReference type="KEGG" id="sze:AW14_12895"/>
<dbReference type="PROSITE" id="PS50198">
    <property type="entry name" value="PPIC_PPIASE_2"/>
    <property type="match status" value="1"/>
</dbReference>
<feature type="domain" description="PpiC" evidence="3">
    <location>
        <begin position="94"/>
        <end position="164"/>
    </location>
</feature>
<evidence type="ECO:0000256" key="1">
    <source>
        <dbReference type="PROSITE-ProRule" id="PRU00278"/>
    </source>
</evidence>
<dbReference type="STRING" id="1454006.AW14_12895"/>
<dbReference type="OrthoDB" id="1348210at2"/>